<dbReference type="OrthoDB" id="4548992at2"/>
<keyword evidence="3" id="KW-1185">Reference proteome</keyword>
<dbReference type="Proteomes" id="UP000008363">
    <property type="component" value="Unassembled WGS sequence"/>
</dbReference>
<keyword evidence="1" id="KW-0472">Membrane</keyword>
<feature type="transmembrane region" description="Helical" evidence="1">
    <location>
        <begin position="86"/>
        <end position="109"/>
    </location>
</feature>
<name>K6WQT9_9ACTN</name>
<dbReference type="eggNOG" id="ENOG50341AK">
    <property type="taxonomic scope" value="Bacteria"/>
</dbReference>
<accession>K6WQT9</accession>
<evidence type="ECO:0000313" key="2">
    <source>
        <dbReference type="EMBL" id="GAB88904.1"/>
    </source>
</evidence>
<organism evidence="2 3">
    <name type="scientific">Gordonia rhizosphera NBRC 16068</name>
    <dbReference type="NCBI Taxonomy" id="1108045"/>
    <lineage>
        <taxon>Bacteria</taxon>
        <taxon>Bacillati</taxon>
        <taxon>Actinomycetota</taxon>
        <taxon>Actinomycetes</taxon>
        <taxon>Mycobacteriales</taxon>
        <taxon>Gordoniaceae</taxon>
        <taxon>Gordonia</taxon>
    </lineage>
</organism>
<sequence length="128" mass="14144">MTTPESANPWRRRALIVVFLAAFVNQNAIAVPYIRRNGWRSVGDFFGGDIVKTTPGRFAMVDLTYVVVGFHVWAFAEARRLGILRWWAASVVLTFSVGIATAIPFFLLVRDRFGAEIDRDGGPTPSGG</sequence>
<dbReference type="EMBL" id="BAHC01000046">
    <property type="protein sequence ID" value="GAB88904.1"/>
    <property type="molecule type" value="Genomic_DNA"/>
</dbReference>
<evidence type="ECO:0000256" key="1">
    <source>
        <dbReference type="SAM" id="Phobius"/>
    </source>
</evidence>
<evidence type="ECO:0000313" key="3">
    <source>
        <dbReference type="Proteomes" id="UP000008363"/>
    </source>
</evidence>
<proteinExistence type="predicted"/>
<keyword evidence="1" id="KW-1133">Transmembrane helix</keyword>
<gene>
    <name evidence="2" type="ORF">GORHZ_046_00540</name>
</gene>
<comment type="caution">
    <text evidence="2">The sequence shown here is derived from an EMBL/GenBank/DDBJ whole genome shotgun (WGS) entry which is preliminary data.</text>
</comment>
<evidence type="ECO:0008006" key="4">
    <source>
        <dbReference type="Google" id="ProtNLM"/>
    </source>
</evidence>
<protein>
    <recommendedName>
        <fullName evidence="4">DUF2834 domain-containing protein</fullName>
    </recommendedName>
</protein>
<feature type="transmembrane region" description="Helical" evidence="1">
    <location>
        <begin position="54"/>
        <end position="74"/>
    </location>
</feature>
<dbReference type="AlphaFoldDB" id="K6WQT9"/>
<dbReference type="InterPro" id="IPR021362">
    <property type="entry name" value="DUF2834"/>
</dbReference>
<keyword evidence="1" id="KW-0812">Transmembrane</keyword>
<dbReference type="Pfam" id="PF11196">
    <property type="entry name" value="DUF2834"/>
    <property type="match status" value="1"/>
</dbReference>
<reference evidence="2 3" key="1">
    <citation type="submission" date="2012-08" db="EMBL/GenBank/DDBJ databases">
        <title>Whole genome shotgun sequence of Gordonia rhizosphera NBRC 16068.</title>
        <authorList>
            <person name="Takarada H."/>
            <person name="Isaki S."/>
            <person name="Hosoyama A."/>
            <person name="Tsuchikane K."/>
            <person name="Katsumata H."/>
            <person name="Baba S."/>
            <person name="Ohji S."/>
            <person name="Yamazaki S."/>
            <person name="Fujita N."/>
        </authorList>
    </citation>
    <scope>NUCLEOTIDE SEQUENCE [LARGE SCALE GENOMIC DNA]</scope>
    <source>
        <strain evidence="2 3">NBRC 16068</strain>
    </source>
</reference>
<dbReference type="RefSeq" id="WP_006330628.1">
    <property type="nucleotide sequence ID" value="NZ_BAHC01000046.1"/>
</dbReference>